<feature type="transmembrane region" description="Helical" evidence="1">
    <location>
        <begin position="36"/>
        <end position="60"/>
    </location>
</feature>
<keyword evidence="1" id="KW-1133">Transmembrane helix</keyword>
<evidence type="ECO:0000313" key="2">
    <source>
        <dbReference type="EMBL" id="CAI9547918.1"/>
    </source>
</evidence>
<protein>
    <submittedName>
        <fullName evidence="2">Uncharacterized protein</fullName>
    </submittedName>
</protein>
<evidence type="ECO:0000313" key="3">
    <source>
        <dbReference type="Proteomes" id="UP001162483"/>
    </source>
</evidence>
<dbReference type="Proteomes" id="UP001162483">
    <property type="component" value="Unassembled WGS sequence"/>
</dbReference>
<accession>A0ABN9BK09</accession>
<organism evidence="2 3">
    <name type="scientific">Staurois parvus</name>
    <dbReference type="NCBI Taxonomy" id="386267"/>
    <lineage>
        <taxon>Eukaryota</taxon>
        <taxon>Metazoa</taxon>
        <taxon>Chordata</taxon>
        <taxon>Craniata</taxon>
        <taxon>Vertebrata</taxon>
        <taxon>Euteleostomi</taxon>
        <taxon>Amphibia</taxon>
        <taxon>Batrachia</taxon>
        <taxon>Anura</taxon>
        <taxon>Neobatrachia</taxon>
        <taxon>Ranoidea</taxon>
        <taxon>Ranidae</taxon>
        <taxon>Staurois</taxon>
    </lineage>
</organism>
<proteinExistence type="predicted"/>
<reference evidence="2" key="1">
    <citation type="submission" date="2023-05" db="EMBL/GenBank/DDBJ databases">
        <authorList>
            <person name="Stuckert A."/>
        </authorList>
    </citation>
    <scope>NUCLEOTIDE SEQUENCE</scope>
</reference>
<comment type="caution">
    <text evidence="2">The sequence shown here is derived from an EMBL/GenBank/DDBJ whole genome shotgun (WGS) entry which is preliminary data.</text>
</comment>
<keyword evidence="1" id="KW-0812">Transmembrane</keyword>
<sequence>MCMRLRVQSALSDGHLNKRRGRENRIKWPMYGMQKINLLGSTVSITSMLYCIYTLILLVWV</sequence>
<evidence type="ECO:0000256" key="1">
    <source>
        <dbReference type="SAM" id="Phobius"/>
    </source>
</evidence>
<gene>
    <name evidence="2" type="ORF">SPARVUS_LOCUS3068916</name>
</gene>
<name>A0ABN9BK09_9NEOB</name>
<keyword evidence="1" id="KW-0472">Membrane</keyword>
<keyword evidence="3" id="KW-1185">Reference proteome</keyword>
<dbReference type="EMBL" id="CATNWA010004474">
    <property type="protein sequence ID" value="CAI9547918.1"/>
    <property type="molecule type" value="Genomic_DNA"/>
</dbReference>